<dbReference type="AlphaFoldDB" id="A0AAD8S654"/>
<dbReference type="Pfam" id="PF03732">
    <property type="entry name" value="Retrotrans_gag"/>
    <property type="match status" value="1"/>
</dbReference>
<name>A0AAD8S654_LOLMU</name>
<proteinExistence type="predicted"/>
<reference evidence="2" key="1">
    <citation type="submission" date="2023-07" db="EMBL/GenBank/DDBJ databases">
        <title>A chromosome-level genome assembly of Lolium multiflorum.</title>
        <authorList>
            <person name="Chen Y."/>
            <person name="Copetti D."/>
            <person name="Kolliker R."/>
            <person name="Studer B."/>
        </authorList>
    </citation>
    <scope>NUCLEOTIDE SEQUENCE</scope>
    <source>
        <strain evidence="2">02402/16</strain>
        <tissue evidence="2">Leaf</tissue>
    </source>
</reference>
<gene>
    <name evidence="2" type="ORF">QYE76_064042</name>
</gene>
<evidence type="ECO:0000313" key="2">
    <source>
        <dbReference type="EMBL" id="KAK1646237.1"/>
    </source>
</evidence>
<evidence type="ECO:0000313" key="3">
    <source>
        <dbReference type="Proteomes" id="UP001231189"/>
    </source>
</evidence>
<dbReference type="InterPro" id="IPR005162">
    <property type="entry name" value="Retrotrans_gag_dom"/>
</dbReference>
<dbReference type="Proteomes" id="UP001231189">
    <property type="component" value="Unassembled WGS sequence"/>
</dbReference>
<comment type="caution">
    <text evidence="2">The sequence shown here is derived from an EMBL/GenBank/DDBJ whole genome shotgun (WGS) entry which is preliminary data.</text>
</comment>
<protein>
    <recommendedName>
        <fullName evidence="1">Retrotransposon gag domain-containing protein</fullName>
    </recommendedName>
</protein>
<organism evidence="2 3">
    <name type="scientific">Lolium multiflorum</name>
    <name type="common">Italian ryegrass</name>
    <name type="synonym">Lolium perenne subsp. multiflorum</name>
    <dbReference type="NCBI Taxonomy" id="4521"/>
    <lineage>
        <taxon>Eukaryota</taxon>
        <taxon>Viridiplantae</taxon>
        <taxon>Streptophyta</taxon>
        <taxon>Embryophyta</taxon>
        <taxon>Tracheophyta</taxon>
        <taxon>Spermatophyta</taxon>
        <taxon>Magnoliopsida</taxon>
        <taxon>Liliopsida</taxon>
        <taxon>Poales</taxon>
        <taxon>Poaceae</taxon>
        <taxon>BOP clade</taxon>
        <taxon>Pooideae</taxon>
        <taxon>Poodae</taxon>
        <taxon>Poeae</taxon>
        <taxon>Poeae Chloroplast Group 2 (Poeae type)</taxon>
        <taxon>Loliodinae</taxon>
        <taxon>Loliinae</taxon>
        <taxon>Lolium</taxon>
    </lineage>
</organism>
<sequence>MPSWPQFKECCNLRFGPPIRINPLGEIARMRQSGTVTEYVEKFLSPLAHNDPLTTKQQVQLFTSGLTDLLHVDVEMQKPLDLQVAMSMARAYEQRATIMATSSKENSSMAIRQPQGMSLKGTVGEERILRQLTATEMAERKEKGLCFSCDGNSQEATDVSAFSNLKLLMMLRRTIRHELHEDKLCLHGGVVL</sequence>
<keyword evidence="3" id="KW-1185">Reference proteome</keyword>
<accession>A0AAD8S654</accession>
<evidence type="ECO:0000259" key="1">
    <source>
        <dbReference type="Pfam" id="PF03732"/>
    </source>
</evidence>
<dbReference type="EMBL" id="JAUUTY010000004">
    <property type="protein sequence ID" value="KAK1646237.1"/>
    <property type="molecule type" value="Genomic_DNA"/>
</dbReference>
<feature type="domain" description="Retrotransposon gag" evidence="1">
    <location>
        <begin position="3"/>
        <end position="67"/>
    </location>
</feature>